<evidence type="ECO:0000256" key="5">
    <source>
        <dbReference type="SAM" id="SignalP"/>
    </source>
</evidence>
<feature type="region of interest" description="Disordered" evidence="4">
    <location>
        <begin position="17"/>
        <end position="47"/>
    </location>
</feature>
<dbReference type="InterPro" id="IPR011496">
    <property type="entry name" value="O-GlcNAcase_cat"/>
</dbReference>
<protein>
    <submittedName>
        <fullName evidence="8">Hyaluronidase</fullName>
    </submittedName>
</protein>
<dbReference type="SUPFAM" id="SSF140657">
    <property type="entry name" value="Hyaluronidase post-catalytic domain-like"/>
    <property type="match status" value="1"/>
</dbReference>
<dbReference type="InterPro" id="IPR049019">
    <property type="entry name" value="NagJ-like_helical"/>
</dbReference>
<feature type="compositionally biased region" description="Low complexity" evidence="4">
    <location>
        <begin position="17"/>
        <end position="28"/>
    </location>
</feature>
<dbReference type="GO" id="GO:0005975">
    <property type="term" value="P:carbohydrate metabolic process"/>
    <property type="evidence" value="ECO:0007669"/>
    <property type="project" value="UniProtKB-ARBA"/>
</dbReference>
<dbReference type="PROSITE" id="PS50022">
    <property type="entry name" value="FA58C_3"/>
    <property type="match status" value="1"/>
</dbReference>
<dbReference type="AlphaFoldDB" id="A0A849A8F3"/>
<keyword evidence="9" id="KW-1185">Reference proteome</keyword>
<evidence type="ECO:0000313" key="9">
    <source>
        <dbReference type="Proteomes" id="UP000562984"/>
    </source>
</evidence>
<dbReference type="Gene3D" id="3.20.20.80">
    <property type="entry name" value="Glycosidases"/>
    <property type="match status" value="1"/>
</dbReference>
<dbReference type="InterPro" id="IPR015882">
    <property type="entry name" value="HEX_bac_N"/>
</dbReference>
<evidence type="ECO:0000256" key="2">
    <source>
        <dbReference type="ARBA" id="ARBA00023295"/>
    </source>
</evidence>
<feature type="chain" id="PRO_5032951322" evidence="5">
    <location>
        <begin position="19"/>
        <end position="783"/>
    </location>
</feature>
<evidence type="ECO:0000313" key="8">
    <source>
        <dbReference type="EMBL" id="NNG35793.1"/>
    </source>
</evidence>
<feature type="domain" description="F5/8 type C" evidence="6">
    <location>
        <begin position="639"/>
        <end position="781"/>
    </location>
</feature>
<dbReference type="Proteomes" id="UP000562984">
    <property type="component" value="Unassembled WGS sequence"/>
</dbReference>
<dbReference type="InterPro" id="IPR008979">
    <property type="entry name" value="Galactose-bd-like_sf"/>
</dbReference>
<dbReference type="InterPro" id="IPR029018">
    <property type="entry name" value="Hex-like_dom2"/>
</dbReference>
<dbReference type="PANTHER" id="PTHR13170">
    <property type="entry name" value="O-GLCNACASE"/>
    <property type="match status" value="1"/>
</dbReference>
<keyword evidence="5" id="KW-0732">Signal</keyword>
<dbReference type="GO" id="GO:1901135">
    <property type="term" value="P:carbohydrate derivative metabolic process"/>
    <property type="evidence" value="ECO:0007669"/>
    <property type="project" value="UniProtKB-ARBA"/>
</dbReference>
<accession>A0A849A8F3</accession>
<feature type="active site" description="Proton donor" evidence="3">
    <location>
        <position position="295"/>
    </location>
</feature>
<dbReference type="Pfam" id="PF02838">
    <property type="entry name" value="Glyco_hydro_20b"/>
    <property type="match status" value="1"/>
</dbReference>
<proteinExistence type="inferred from homology"/>
<organism evidence="8 9">
    <name type="scientific">Nakamurella aerolata</name>
    <dbReference type="NCBI Taxonomy" id="1656892"/>
    <lineage>
        <taxon>Bacteria</taxon>
        <taxon>Bacillati</taxon>
        <taxon>Actinomycetota</taxon>
        <taxon>Actinomycetes</taxon>
        <taxon>Nakamurellales</taxon>
        <taxon>Nakamurellaceae</taxon>
        <taxon>Nakamurella</taxon>
    </lineage>
</organism>
<comment type="caution">
    <text evidence="8">The sequence shown here is derived from an EMBL/GenBank/DDBJ whole genome shotgun (WGS) entry which is preliminary data.</text>
</comment>
<dbReference type="Gene3D" id="3.30.379.10">
    <property type="entry name" value="Chitobiase/beta-hexosaminidase domain 2-like"/>
    <property type="match status" value="1"/>
</dbReference>
<sequence>MAASVLLALPAAAGSSQAAAPGQRAAAPSDQPLPVVSPTPQQIQRTGGDVVVPGRVGIVTGPETDADALAALRKELTARGVARIDVSSTRGNAPLNILLGAADRPDIAAALAGTNVPEHAEGYALRVTGRSGPLATVALGGVDASGQFYAVQTLRQLFTAGSPGRSRLAAASVSDYPAMPLRGVIEGFYGEPWTQQDRLDQMDFYGDIKANTYIYAPKDDPYHREKWREPYPADKLAELTDLVGAATKNKVAFTFALSPGNTVCYSSPDDLAAVTAKFEQMYSIGVRAFSIPLDDINLSSWHCTQDQQAYGAPNAGNAGKAQADFLNKVQREFIATHEGARPLQMVPTEYYNTTDTPYKQSLRALDPAVVVMWTGEGVVPKSVTVEQAQAAAKAFGRKPFLWDNYPVNDFGNTAGRLLLAPYAKREAGLSEYLAGIVSNPMNQAAASKIAVFGFADFTWNDTAYAVDRSWTQSMRYLSDGDAKATAALRVFADLNHMAPTFEAQPWQAQSPELAARIDAFWKTWDSGDRAGAIAALRPYAQQIADAPSTIRAGAVDPRFVAEAKPWLDATALWGKSLLQLLDAAQARLDGDQADSEKLAAASAESQRQASAVRVEPSRNTWGNAPVRIADGVLDSYLARLSLTLQLWEAGNVTNVALGGTATASSTETPSFPARNVNDGNPSTRWASGYDDASWVQVKLARPADVRAVTVSWEAACANAYKIQTSVDGSTWTDAATVNDSSCAFDVINLDSAEPVNYVRMQGVERKSKWGYSIYELGIYAPAP</sequence>
<keyword evidence="1 3" id="KW-0378">Hydrolase</keyword>
<dbReference type="Gene3D" id="2.60.120.260">
    <property type="entry name" value="Galactose-binding domain-like"/>
    <property type="match status" value="1"/>
</dbReference>
<keyword evidence="2 3" id="KW-0326">Glycosidase</keyword>
<evidence type="ECO:0000256" key="1">
    <source>
        <dbReference type="ARBA" id="ARBA00022801"/>
    </source>
</evidence>
<dbReference type="PANTHER" id="PTHR13170:SF16">
    <property type="entry name" value="PROTEIN O-GLCNACASE"/>
    <property type="match status" value="1"/>
</dbReference>
<evidence type="ECO:0000259" key="6">
    <source>
        <dbReference type="PROSITE" id="PS50022"/>
    </source>
</evidence>
<dbReference type="GO" id="GO:0015929">
    <property type="term" value="F:hexosaminidase activity"/>
    <property type="evidence" value="ECO:0007669"/>
    <property type="project" value="UniProtKB-ARBA"/>
</dbReference>
<dbReference type="Pfam" id="PF07555">
    <property type="entry name" value="NAGidase"/>
    <property type="match status" value="1"/>
</dbReference>
<dbReference type="InterPro" id="IPR000421">
    <property type="entry name" value="FA58C"/>
</dbReference>
<dbReference type="SUPFAM" id="SSF55545">
    <property type="entry name" value="beta-N-acetylhexosaminidase-like domain"/>
    <property type="match status" value="1"/>
</dbReference>
<evidence type="ECO:0000256" key="3">
    <source>
        <dbReference type="PROSITE-ProRule" id="PRU01353"/>
    </source>
</evidence>
<dbReference type="Gene3D" id="1.20.58.460">
    <property type="entry name" value="Hyaluronidase post-catalytic domain-like"/>
    <property type="match status" value="1"/>
</dbReference>
<dbReference type="Pfam" id="PF21774">
    <property type="entry name" value="NagJ_C"/>
    <property type="match status" value="1"/>
</dbReference>
<evidence type="ECO:0000256" key="4">
    <source>
        <dbReference type="SAM" id="MobiDB-lite"/>
    </source>
</evidence>
<dbReference type="PROSITE" id="PS52009">
    <property type="entry name" value="GH84"/>
    <property type="match status" value="1"/>
</dbReference>
<dbReference type="SUPFAM" id="SSF51445">
    <property type="entry name" value="(Trans)glycosidases"/>
    <property type="match status" value="1"/>
</dbReference>
<feature type="signal peptide" evidence="5">
    <location>
        <begin position="1"/>
        <end position="18"/>
    </location>
</feature>
<reference evidence="8 9" key="1">
    <citation type="submission" date="2020-05" db="EMBL/GenBank/DDBJ databases">
        <title>Nakamurella sp. DB0629 isolated from air conditioner.</title>
        <authorList>
            <person name="Kim D.H."/>
            <person name="Kim D.-U."/>
        </authorList>
    </citation>
    <scope>NUCLEOTIDE SEQUENCE [LARGE SCALE GENOMIC DNA]</scope>
    <source>
        <strain evidence="8 9">DB0629</strain>
    </source>
</reference>
<gene>
    <name evidence="8" type="ORF">HKD39_08735</name>
</gene>
<name>A0A849A8F3_9ACTN</name>
<dbReference type="EMBL" id="JABEND010000004">
    <property type="protein sequence ID" value="NNG35793.1"/>
    <property type="molecule type" value="Genomic_DNA"/>
</dbReference>
<evidence type="ECO:0000259" key="7">
    <source>
        <dbReference type="PROSITE" id="PS52009"/>
    </source>
</evidence>
<feature type="domain" description="GH84" evidence="7">
    <location>
        <begin position="180"/>
        <end position="462"/>
    </location>
</feature>
<dbReference type="InterPro" id="IPR017853">
    <property type="entry name" value="GH"/>
</dbReference>
<comment type="similarity">
    <text evidence="3">Belongs to the glycosyl hydrolase 84 family.</text>
</comment>
<dbReference type="InterPro" id="IPR051822">
    <property type="entry name" value="Glycosyl_Hydrolase_84"/>
</dbReference>
<dbReference type="SUPFAM" id="SSF49785">
    <property type="entry name" value="Galactose-binding domain-like"/>
    <property type="match status" value="1"/>
</dbReference>
<dbReference type="Pfam" id="PF00754">
    <property type="entry name" value="F5_F8_type_C"/>
    <property type="match status" value="1"/>
</dbReference>